<keyword evidence="6" id="KW-1185">Reference proteome</keyword>
<evidence type="ECO:0000256" key="1">
    <source>
        <dbReference type="ARBA" id="ARBA00001933"/>
    </source>
</evidence>
<proteinExistence type="inferred from homology"/>
<feature type="domain" description="Aminotransferase class I/classII large" evidence="4">
    <location>
        <begin position="46"/>
        <end position="321"/>
    </location>
</feature>
<evidence type="ECO:0000313" key="6">
    <source>
        <dbReference type="Proteomes" id="UP000004295"/>
    </source>
</evidence>
<evidence type="ECO:0000256" key="3">
    <source>
        <dbReference type="RuleBase" id="RU000481"/>
    </source>
</evidence>
<dbReference type="Proteomes" id="UP000004295">
    <property type="component" value="Unassembled WGS sequence"/>
</dbReference>
<dbReference type="InterPro" id="IPR015424">
    <property type="entry name" value="PyrdxlP-dep_Trfase"/>
</dbReference>
<dbReference type="EMBL" id="ACNN01000036">
    <property type="protein sequence ID" value="EEN81939.1"/>
    <property type="molecule type" value="Genomic_DNA"/>
</dbReference>
<dbReference type="STRING" id="553175.POREN0001_0719"/>
<evidence type="ECO:0000313" key="5">
    <source>
        <dbReference type="EMBL" id="EEN81939.1"/>
    </source>
</evidence>
<dbReference type="Gene3D" id="3.40.640.10">
    <property type="entry name" value="Type I PLP-dependent aspartate aminotransferase-like (Major domain)"/>
    <property type="match status" value="1"/>
</dbReference>
<dbReference type="AlphaFoldDB" id="C3JD31"/>
<accession>C3JD31</accession>
<dbReference type="InterPro" id="IPR015421">
    <property type="entry name" value="PyrdxlP-dep_Trfase_major"/>
</dbReference>
<comment type="caution">
    <text evidence="5">The sequence shown here is derived from an EMBL/GenBank/DDBJ whole genome shotgun (WGS) entry which is preliminary data.</text>
</comment>
<dbReference type="Gene3D" id="3.90.1150.10">
    <property type="entry name" value="Aspartate Aminotransferase, domain 1"/>
    <property type="match status" value="1"/>
</dbReference>
<dbReference type="PANTHER" id="PTHR42885:SF1">
    <property type="entry name" value="THREONINE-PHOSPHATE DECARBOXYLASE"/>
    <property type="match status" value="1"/>
</dbReference>
<evidence type="ECO:0000259" key="4">
    <source>
        <dbReference type="Pfam" id="PF00155"/>
    </source>
</evidence>
<dbReference type="GeneID" id="93365439"/>
<dbReference type="GO" id="GO:0030170">
    <property type="term" value="F:pyridoxal phosphate binding"/>
    <property type="evidence" value="ECO:0007669"/>
    <property type="project" value="InterPro"/>
</dbReference>
<dbReference type="GO" id="GO:0008483">
    <property type="term" value="F:transaminase activity"/>
    <property type="evidence" value="ECO:0007669"/>
    <property type="project" value="UniProtKB-KW"/>
</dbReference>
<comment type="similarity">
    <text evidence="3">Belongs to the class-I pyridoxal-phosphate-dependent aminotransferase family.</text>
</comment>
<dbReference type="RefSeq" id="WP_004335312.1">
    <property type="nucleotide sequence ID" value="NZ_ACNN01000036.1"/>
</dbReference>
<dbReference type="eggNOG" id="COG0079">
    <property type="taxonomic scope" value="Bacteria"/>
</dbReference>
<comment type="cofactor">
    <cofactor evidence="1 3">
        <name>pyridoxal 5'-phosphate</name>
        <dbReference type="ChEBI" id="CHEBI:597326"/>
    </cofactor>
</comment>
<dbReference type="CDD" id="cd00609">
    <property type="entry name" value="AAT_like"/>
    <property type="match status" value="1"/>
</dbReference>
<dbReference type="SUPFAM" id="SSF53383">
    <property type="entry name" value="PLP-dependent transferases"/>
    <property type="match status" value="1"/>
</dbReference>
<dbReference type="EC" id="2.6.1.-" evidence="3"/>
<gene>
    <name evidence="5" type="ORF">POREN0001_0719</name>
</gene>
<reference evidence="5 6" key="1">
    <citation type="submission" date="2009-04" db="EMBL/GenBank/DDBJ databases">
        <authorList>
            <person name="Sebastian Y."/>
            <person name="Madupu R."/>
            <person name="Durkin A.S."/>
            <person name="Torralba M."/>
            <person name="Methe B."/>
            <person name="Sutton G.G."/>
            <person name="Strausberg R.L."/>
            <person name="Nelson K.E."/>
        </authorList>
    </citation>
    <scope>NUCLEOTIDE SEQUENCE [LARGE SCALE GENOMIC DNA]</scope>
    <source>
        <strain evidence="6">ATCC 35406 / BCRC 14492 / JCM 8526 / NCTC 13058 / HG 370</strain>
    </source>
</reference>
<keyword evidence="3 5" id="KW-0032">Aminotransferase</keyword>
<dbReference type="Pfam" id="PF00155">
    <property type="entry name" value="Aminotran_1_2"/>
    <property type="match status" value="1"/>
</dbReference>
<dbReference type="PANTHER" id="PTHR42885">
    <property type="entry name" value="HISTIDINOL-PHOSPHATE AMINOTRANSFERASE-RELATED"/>
    <property type="match status" value="1"/>
</dbReference>
<dbReference type="InterPro" id="IPR004838">
    <property type="entry name" value="NHTrfase_class1_PyrdxlP-BS"/>
</dbReference>
<dbReference type="PROSITE" id="PS00105">
    <property type="entry name" value="AA_TRANSFER_CLASS_1"/>
    <property type="match status" value="1"/>
</dbReference>
<sequence>MIEGHGDDLHHYHGVPIRYNFSSNVPTIIDHTALYRYLSEQLPLITSYPEPSPRSLEISLAEQLGITAEEVMVTNGATEAIYLVAHSLEGKHSAIFSPSFSEYADAARLYRHTLSSFSQWPEAPQGAQAIWCGNPNNPTGQVIPKKELVEYIQKHPEQVFVFDQSYASFSPQEVLSAREAISLGNVILVQSLTKSFAIPGLRLGYLVSNATTLEGIRALSHPWSVNTLAIEAGKWLLRNQALYEGIEAQLLESSRTLRAKLSAFPWLSIVPTDTHFFIFHFEVSGITSADLKEWLARERGILVRDATNMGTLGSACIRVASQGEEADQALVDALRDWYQQQSSKQPYHSSSSPQ</sequence>
<evidence type="ECO:0000256" key="2">
    <source>
        <dbReference type="ARBA" id="ARBA00022898"/>
    </source>
</evidence>
<name>C3JD31_POREA</name>
<keyword evidence="3 5" id="KW-0808">Transferase</keyword>
<dbReference type="InterPro" id="IPR015422">
    <property type="entry name" value="PyrdxlP-dep_Trfase_small"/>
</dbReference>
<protein>
    <recommendedName>
        <fullName evidence="3">Aminotransferase</fullName>
        <ecNumber evidence="3">2.6.1.-</ecNumber>
    </recommendedName>
</protein>
<dbReference type="InterPro" id="IPR004839">
    <property type="entry name" value="Aminotransferase_I/II_large"/>
</dbReference>
<organism evidence="5 6">
    <name type="scientific">Porphyromonas endodontalis (strain ATCC 35406 / DSM 24491 / JCM 8526 / CCUG 16442 / BCRC 14492 / NCTC 13058 / HG 370)</name>
    <name type="common">Bacteroides endodontalis</name>
    <dbReference type="NCBI Taxonomy" id="553175"/>
    <lineage>
        <taxon>Bacteria</taxon>
        <taxon>Pseudomonadati</taxon>
        <taxon>Bacteroidota</taxon>
        <taxon>Bacteroidia</taxon>
        <taxon>Bacteroidales</taxon>
        <taxon>Porphyromonadaceae</taxon>
        <taxon>Porphyromonas</taxon>
    </lineage>
</organism>
<keyword evidence="2" id="KW-0663">Pyridoxal phosphate</keyword>